<dbReference type="Gene3D" id="2.170.130.20">
    <property type="entry name" value="LCCL-like domain"/>
    <property type="match status" value="1"/>
</dbReference>
<feature type="transmembrane region" description="Helical" evidence="1">
    <location>
        <begin position="459"/>
        <end position="480"/>
    </location>
</feature>
<keyword evidence="1" id="KW-1133">Transmembrane helix</keyword>
<protein>
    <recommendedName>
        <fullName evidence="2">LCCL domain-containing protein</fullName>
    </recommendedName>
</protein>
<dbReference type="EMBL" id="CP059270">
    <property type="protein sequence ID" value="QLQ80595.1"/>
    <property type="molecule type" value="Genomic_DNA"/>
</dbReference>
<gene>
    <name evidence="3" type="ORF">HG537_0D05960</name>
</gene>
<proteinExistence type="predicted"/>
<dbReference type="Proteomes" id="UP000510647">
    <property type="component" value="Chromosome 4"/>
</dbReference>
<name>A0A7H9HVW5_9SACH</name>
<evidence type="ECO:0000313" key="4">
    <source>
        <dbReference type="Proteomes" id="UP000510647"/>
    </source>
</evidence>
<sequence length="660" mass="73986">MNNSEQNLRGKNHSFLLDQESFQLDDLSQEGRTVLQDFRSDEDWPQLKRGNRITNLIRKIWEGPEEPSDEKPHFTSPLLQYLDDLPAKIQEGRFSRKSIRLTVLLVYCSLWFGLVLSLLYTSVVKAPFFYPNDGSDRIPIVSLMCNSYWNWEGKNNACGRDASACQPFSDEEYIIRCPALCDRGGWTYSAVAVGDQRIKYRGYEIGGGPASFDIDSEYLSYPYRGDSFACSSAFHAGIISPIFGGCARLSMEGSKSSFPGSLGRYAHQSVTFDSFFPSSFSFKKLRDGVSSGCVDLRMIIIMLNILFGLPVFYFCNGLLGYWIITIVGYGTISLALDPPRLTDPHDPTTIYELISVSVQRLLPLCFVLYVEWKCAVKRCLEDGSPVAKVLLWYPTFWLGVMNKITFDRLPVDRLTTSDLQELAGALTAVCSIAVVILTSAIIQAYSLWKSGRFRKYFKIYISIIFGIILLACIPGLNLRIHHYILGMILIPGCATRGRSAYLFQGILIGLILSGVARWDFASIVETDFALLRGEAGSSLDPPQFIFDAQNPHHISWTLNPNITSPMDTENINGYSLLINDFEVYVGQDTTIDLDVLLQQDKLLSSMLQESLIQSNGSIKLYLRLARASTEHPATERGDYTNAGILEWPAGIWRYPSPGVS</sequence>
<organism evidence="3 4">
    <name type="scientific">Torulaspora globosa</name>
    <dbReference type="NCBI Taxonomy" id="48254"/>
    <lineage>
        <taxon>Eukaryota</taxon>
        <taxon>Fungi</taxon>
        <taxon>Dikarya</taxon>
        <taxon>Ascomycota</taxon>
        <taxon>Saccharomycotina</taxon>
        <taxon>Saccharomycetes</taxon>
        <taxon>Saccharomycetales</taxon>
        <taxon>Saccharomycetaceae</taxon>
        <taxon>Torulaspora</taxon>
    </lineage>
</organism>
<dbReference type="InterPro" id="IPR004043">
    <property type="entry name" value="LCCL"/>
</dbReference>
<dbReference type="InterPro" id="IPR036609">
    <property type="entry name" value="LCCL_sf"/>
</dbReference>
<keyword evidence="4" id="KW-1185">Reference proteome</keyword>
<accession>A0A7H9HVW5</accession>
<dbReference type="PANTHER" id="PTHR31331">
    <property type="entry name" value="LCCL DOMAIN PROTEIN (AFU_ORTHOLOGUE AFUA_5G08630)"/>
    <property type="match status" value="1"/>
</dbReference>
<evidence type="ECO:0000256" key="1">
    <source>
        <dbReference type="SAM" id="Phobius"/>
    </source>
</evidence>
<dbReference type="InterPro" id="IPR051957">
    <property type="entry name" value="CRISP-LCCL_domain"/>
</dbReference>
<dbReference type="PANTHER" id="PTHR31331:SF1">
    <property type="entry name" value="CYSTEINE RICH SECRETORY PROTEIN LCCL DOMAIN CONTAINING 2"/>
    <property type="match status" value="1"/>
</dbReference>
<dbReference type="AlphaFoldDB" id="A0A7H9HVW5"/>
<feature type="transmembrane region" description="Helical" evidence="1">
    <location>
        <begin position="101"/>
        <end position="120"/>
    </location>
</feature>
<feature type="transmembrane region" description="Helical" evidence="1">
    <location>
        <begin position="500"/>
        <end position="518"/>
    </location>
</feature>
<feature type="domain" description="LCCL" evidence="2">
    <location>
        <begin position="161"/>
        <end position="270"/>
    </location>
</feature>
<evidence type="ECO:0000313" key="3">
    <source>
        <dbReference type="EMBL" id="QLQ80595.1"/>
    </source>
</evidence>
<dbReference type="SUPFAM" id="SSF69848">
    <property type="entry name" value="LCCL domain"/>
    <property type="match status" value="1"/>
</dbReference>
<dbReference type="Pfam" id="PF03815">
    <property type="entry name" value="LCCL"/>
    <property type="match status" value="1"/>
</dbReference>
<keyword evidence="1" id="KW-0812">Transmembrane</keyword>
<feature type="transmembrane region" description="Helical" evidence="1">
    <location>
        <begin position="348"/>
        <end position="369"/>
    </location>
</feature>
<dbReference type="OrthoDB" id="441660at2759"/>
<keyword evidence="1" id="KW-0472">Membrane</keyword>
<reference evidence="3 4" key="1">
    <citation type="submission" date="2020-06" db="EMBL/GenBank/DDBJ databases">
        <title>The yeast mating-type switching endonuclease HO is a domesticated member of an unorthodox homing genetic element family.</title>
        <authorList>
            <person name="Coughlan A.Y."/>
            <person name="Lombardi L."/>
            <person name="Braun-Galleani S."/>
            <person name="Martos A.R."/>
            <person name="Galeote V."/>
            <person name="Bigey F."/>
            <person name="Dequin S."/>
            <person name="Byrne K.P."/>
            <person name="Wolfe K.H."/>
        </authorList>
    </citation>
    <scope>NUCLEOTIDE SEQUENCE [LARGE SCALE GENOMIC DNA]</scope>
    <source>
        <strain evidence="3 4">CBS2947</strain>
    </source>
</reference>
<evidence type="ECO:0000259" key="2">
    <source>
        <dbReference type="Pfam" id="PF03815"/>
    </source>
</evidence>
<feature type="transmembrane region" description="Helical" evidence="1">
    <location>
        <begin position="426"/>
        <end position="447"/>
    </location>
</feature>